<protein>
    <recommendedName>
        <fullName evidence="6">BAG family molecular chaperone regulator 1</fullName>
    </recommendedName>
</protein>
<dbReference type="InterPro" id="IPR036533">
    <property type="entry name" value="BAG_dom_sf"/>
</dbReference>
<dbReference type="SUPFAM" id="SSF54236">
    <property type="entry name" value="Ubiquitin-like"/>
    <property type="match status" value="1"/>
</dbReference>
<dbReference type="Pfam" id="PF02179">
    <property type="entry name" value="BAG"/>
    <property type="match status" value="1"/>
</dbReference>
<feature type="region of interest" description="Disordered" evidence="1">
    <location>
        <begin position="80"/>
        <end position="128"/>
    </location>
</feature>
<organism evidence="4 5">
    <name type="scientific">Mucor flavus</name>
    <dbReference type="NCBI Taxonomy" id="439312"/>
    <lineage>
        <taxon>Eukaryota</taxon>
        <taxon>Fungi</taxon>
        <taxon>Fungi incertae sedis</taxon>
        <taxon>Mucoromycota</taxon>
        <taxon>Mucoromycotina</taxon>
        <taxon>Mucoromycetes</taxon>
        <taxon>Mucorales</taxon>
        <taxon>Mucorineae</taxon>
        <taxon>Mucoraceae</taxon>
        <taxon>Mucor</taxon>
    </lineage>
</organism>
<dbReference type="Gene3D" id="3.10.20.90">
    <property type="entry name" value="Phosphatidylinositol 3-kinase Catalytic Subunit, Chain A, domain 1"/>
    <property type="match status" value="1"/>
</dbReference>
<dbReference type="SMART" id="SM00213">
    <property type="entry name" value="UBQ"/>
    <property type="match status" value="1"/>
</dbReference>
<dbReference type="Gene3D" id="1.20.58.120">
    <property type="entry name" value="BAG domain"/>
    <property type="match status" value="1"/>
</dbReference>
<dbReference type="SMART" id="SM00264">
    <property type="entry name" value="BAG"/>
    <property type="match status" value="1"/>
</dbReference>
<feature type="domain" description="Ubiquitin-like" evidence="2">
    <location>
        <begin position="3"/>
        <end position="80"/>
    </location>
</feature>
<dbReference type="InterPro" id="IPR029071">
    <property type="entry name" value="Ubiquitin-like_domsf"/>
</dbReference>
<feature type="compositionally biased region" description="Basic and acidic residues" evidence="1">
    <location>
        <begin position="107"/>
        <end position="117"/>
    </location>
</feature>
<dbReference type="PROSITE" id="PS51035">
    <property type="entry name" value="BAG"/>
    <property type="match status" value="1"/>
</dbReference>
<accession>A0ABP9ZBQ9</accession>
<evidence type="ECO:0000259" key="2">
    <source>
        <dbReference type="PROSITE" id="PS50053"/>
    </source>
</evidence>
<dbReference type="PROSITE" id="PS50053">
    <property type="entry name" value="UBIQUITIN_2"/>
    <property type="match status" value="1"/>
</dbReference>
<evidence type="ECO:0000313" key="5">
    <source>
        <dbReference type="Proteomes" id="UP001473302"/>
    </source>
</evidence>
<evidence type="ECO:0008006" key="6">
    <source>
        <dbReference type="Google" id="ProtNLM"/>
    </source>
</evidence>
<dbReference type="CDD" id="cd17039">
    <property type="entry name" value="Ubl_ubiquitin_like"/>
    <property type="match status" value="1"/>
</dbReference>
<evidence type="ECO:0000256" key="1">
    <source>
        <dbReference type="SAM" id="MobiDB-lite"/>
    </source>
</evidence>
<proteinExistence type="predicted"/>
<sequence length="238" mass="27120">MSVSIQVKWNGKKFPVEFQSVKELEATPVKELKAHIQRMTGADPATMRLQAFGAAMNNDEMPLSVYGIRPGCFITLKIKEGHHHHHHETKKQPSKPHNHKQPASEPVTKEHNKEKPAKQTTEQPNEEQALLDKLQVIKDKLDIELCPQVKKYEKDTKEFMNQSEKTEKEKKKKIYMGAYLAEQVMLVLFDLDAFSCGSHLNARQARKALVQTSQALLDKVDEIKSLVKNVIVTTTTDQ</sequence>
<dbReference type="SUPFAM" id="SSF63491">
    <property type="entry name" value="BAG domain"/>
    <property type="match status" value="1"/>
</dbReference>
<evidence type="ECO:0000259" key="3">
    <source>
        <dbReference type="PROSITE" id="PS51035"/>
    </source>
</evidence>
<dbReference type="Proteomes" id="UP001473302">
    <property type="component" value="Unassembled WGS sequence"/>
</dbReference>
<keyword evidence="5" id="KW-1185">Reference proteome</keyword>
<dbReference type="InterPro" id="IPR000626">
    <property type="entry name" value="Ubiquitin-like_dom"/>
</dbReference>
<dbReference type="EMBL" id="BAABUK010000032">
    <property type="protein sequence ID" value="GAA5816494.1"/>
    <property type="molecule type" value="Genomic_DNA"/>
</dbReference>
<feature type="compositionally biased region" description="Basic residues" evidence="1">
    <location>
        <begin position="80"/>
        <end position="100"/>
    </location>
</feature>
<dbReference type="InterPro" id="IPR003103">
    <property type="entry name" value="BAG_domain"/>
</dbReference>
<comment type="caution">
    <text evidence="4">The sequence shown here is derived from an EMBL/GenBank/DDBJ whole genome shotgun (WGS) entry which is preliminary data.</text>
</comment>
<feature type="domain" description="BAG" evidence="3">
    <location>
        <begin position="148"/>
        <end position="224"/>
    </location>
</feature>
<name>A0ABP9ZBQ9_9FUNG</name>
<dbReference type="Pfam" id="PF00240">
    <property type="entry name" value="ubiquitin"/>
    <property type="match status" value="1"/>
</dbReference>
<reference evidence="4 5" key="1">
    <citation type="submission" date="2024-04" db="EMBL/GenBank/DDBJ databases">
        <title>genome sequences of Mucor flavus KT1a and Helicostylum pulchrum KT1b strains isolated from the surface of a dry-aged beef.</title>
        <authorList>
            <person name="Toyotome T."/>
            <person name="Hosono M."/>
            <person name="Torimaru M."/>
            <person name="Fukuda K."/>
            <person name="Mikami N."/>
        </authorList>
    </citation>
    <scope>NUCLEOTIDE SEQUENCE [LARGE SCALE GENOMIC DNA]</scope>
    <source>
        <strain evidence="4 5">KT1a</strain>
    </source>
</reference>
<evidence type="ECO:0000313" key="4">
    <source>
        <dbReference type="EMBL" id="GAA5816494.1"/>
    </source>
</evidence>
<gene>
    <name evidence="4" type="ORF">MFLAVUS_010023</name>
</gene>